<keyword evidence="3" id="KW-0731">Sigma factor</keyword>
<proteinExistence type="inferred from homology"/>
<reference evidence="8" key="1">
    <citation type="journal article" date="2017" name="Genome Announc.">
        <title>Draft Genome Sequence of Terrimicrobium sacchariphilum NM-5T, a Facultative Anaerobic Soil Bacterium of the Class Spartobacteria.</title>
        <authorList>
            <person name="Qiu Y.L."/>
            <person name="Tourlousse D.M."/>
            <person name="Matsuura N."/>
            <person name="Ohashi A."/>
            <person name="Sekiguchi Y."/>
        </authorList>
    </citation>
    <scope>NUCLEOTIDE SEQUENCE [LARGE SCALE GENOMIC DNA]</scope>
    <source>
        <strain evidence="8">NM-5</strain>
    </source>
</reference>
<feature type="domain" description="RNA polymerase sigma-70 region 2" evidence="5">
    <location>
        <begin position="12"/>
        <end position="73"/>
    </location>
</feature>
<dbReference type="Pfam" id="PF08281">
    <property type="entry name" value="Sigma70_r4_2"/>
    <property type="match status" value="1"/>
</dbReference>
<dbReference type="OrthoDB" id="9780326at2"/>
<dbReference type="EMBL" id="BDCO01000002">
    <property type="protein sequence ID" value="GAT33783.1"/>
    <property type="molecule type" value="Genomic_DNA"/>
</dbReference>
<dbReference type="GO" id="GO:0016987">
    <property type="term" value="F:sigma factor activity"/>
    <property type="evidence" value="ECO:0007669"/>
    <property type="project" value="UniProtKB-KW"/>
</dbReference>
<comment type="caution">
    <text evidence="7">The sequence shown here is derived from an EMBL/GenBank/DDBJ whole genome shotgun (WGS) entry which is preliminary data.</text>
</comment>
<dbReference type="InterPro" id="IPR013324">
    <property type="entry name" value="RNA_pol_sigma_r3/r4-like"/>
</dbReference>
<evidence type="ECO:0000256" key="4">
    <source>
        <dbReference type="ARBA" id="ARBA00023163"/>
    </source>
</evidence>
<dbReference type="Pfam" id="PF04542">
    <property type="entry name" value="Sigma70_r2"/>
    <property type="match status" value="1"/>
</dbReference>
<keyword evidence="2" id="KW-0805">Transcription regulation</keyword>
<dbReference type="InParanoid" id="A0A146G922"/>
<keyword evidence="4" id="KW-0804">Transcription</keyword>
<evidence type="ECO:0000256" key="2">
    <source>
        <dbReference type="ARBA" id="ARBA00023015"/>
    </source>
</evidence>
<dbReference type="InterPro" id="IPR036388">
    <property type="entry name" value="WH-like_DNA-bd_sf"/>
</dbReference>
<dbReference type="PANTHER" id="PTHR43133:SF51">
    <property type="entry name" value="RNA POLYMERASE SIGMA FACTOR"/>
    <property type="match status" value="1"/>
</dbReference>
<dbReference type="SUPFAM" id="SSF88659">
    <property type="entry name" value="Sigma3 and sigma4 domains of RNA polymerase sigma factors"/>
    <property type="match status" value="1"/>
</dbReference>
<comment type="similarity">
    <text evidence="1">Belongs to the sigma-70 factor family. ECF subfamily.</text>
</comment>
<dbReference type="InterPro" id="IPR013249">
    <property type="entry name" value="RNA_pol_sigma70_r4_t2"/>
</dbReference>
<sequence length="169" mass="19148">MSPEEIIDHALERYERPLISYAKGITGDLESARDAVQETFLRLSRQDVRALEKRLAPWLFFVCRNCALDHQRKVLRFPDGALSEEQPSDSPSPAAEVSANEDGVLLKKLVSQLPPQQRELIQLKFDAGLSYKEMSEATRMSISNVGVQLHTAIQTLRKLWNRENTEAVS</sequence>
<keyword evidence="8" id="KW-1185">Reference proteome</keyword>
<evidence type="ECO:0000256" key="3">
    <source>
        <dbReference type="ARBA" id="ARBA00023082"/>
    </source>
</evidence>
<dbReference type="NCBIfam" id="TIGR02937">
    <property type="entry name" value="sigma70-ECF"/>
    <property type="match status" value="1"/>
</dbReference>
<dbReference type="CDD" id="cd06171">
    <property type="entry name" value="Sigma70_r4"/>
    <property type="match status" value="1"/>
</dbReference>
<dbReference type="InterPro" id="IPR039425">
    <property type="entry name" value="RNA_pol_sigma-70-like"/>
</dbReference>
<evidence type="ECO:0000259" key="5">
    <source>
        <dbReference type="Pfam" id="PF04542"/>
    </source>
</evidence>
<evidence type="ECO:0000256" key="1">
    <source>
        <dbReference type="ARBA" id="ARBA00010641"/>
    </source>
</evidence>
<dbReference type="AlphaFoldDB" id="A0A146G922"/>
<feature type="domain" description="RNA polymerase sigma factor 70 region 4 type 2" evidence="6">
    <location>
        <begin position="106"/>
        <end position="155"/>
    </location>
</feature>
<dbReference type="GO" id="GO:0006352">
    <property type="term" value="P:DNA-templated transcription initiation"/>
    <property type="evidence" value="ECO:0007669"/>
    <property type="project" value="InterPro"/>
</dbReference>
<name>A0A146G922_TERSA</name>
<dbReference type="GO" id="GO:0003677">
    <property type="term" value="F:DNA binding"/>
    <property type="evidence" value="ECO:0007669"/>
    <property type="project" value="InterPro"/>
</dbReference>
<accession>A0A146G922</accession>
<evidence type="ECO:0000259" key="6">
    <source>
        <dbReference type="Pfam" id="PF08281"/>
    </source>
</evidence>
<dbReference type="InterPro" id="IPR014284">
    <property type="entry name" value="RNA_pol_sigma-70_dom"/>
</dbReference>
<dbReference type="InterPro" id="IPR007627">
    <property type="entry name" value="RNA_pol_sigma70_r2"/>
</dbReference>
<evidence type="ECO:0000313" key="7">
    <source>
        <dbReference type="EMBL" id="GAT33783.1"/>
    </source>
</evidence>
<dbReference type="RefSeq" id="WP_075079478.1">
    <property type="nucleotide sequence ID" value="NZ_BDCO01000002.1"/>
</dbReference>
<dbReference type="STRING" id="690879.TSACC_22201"/>
<organism evidence="7 8">
    <name type="scientific">Terrimicrobium sacchariphilum</name>
    <dbReference type="NCBI Taxonomy" id="690879"/>
    <lineage>
        <taxon>Bacteria</taxon>
        <taxon>Pseudomonadati</taxon>
        <taxon>Verrucomicrobiota</taxon>
        <taxon>Terrimicrobiia</taxon>
        <taxon>Terrimicrobiales</taxon>
        <taxon>Terrimicrobiaceae</taxon>
        <taxon>Terrimicrobium</taxon>
    </lineage>
</organism>
<dbReference type="InterPro" id="IPR013325">
    <property type="entry name" value="RNA_pol_sigma_r2"/>
</dbReference>
<dbReference type="Gene3D" id="1.10.10.10">
    <property type="entry name" value="Winged helix-like DNA-binding domain superfamily/Winged helix DNA-binding domain"/>
    <property type="match status" value="1"/>
</dbReference>
<dbReference type="Gene3D" id="1.10.1740.10">
    <property type="match status" value="1"/>
</dbReference>
<dbReference type="Proteomes" id="UP000076023">
    <property type="component" value="Unassembled WGS sequence"/>
</dbReference>
<gene>
    <name evidence="7" type="ORF">TSACC_22201</name>
</gene>
<dbReference type="SUPFAM" id="SSF88946">
    <property type="entry name" value="Sigma2 domain of RNA polymerase sigma factors"/>
    <property type="match status" value="1"/>
</dbReference>
<evidence type="ECO:0000313" key="8">
    <source>
        <dbReference type="Proteomes" id="UP000076023"/>
    </source>
</evidence>
<dbReference type="PANTHER" id="PTHR43133">
    <property type="entry name" value="RNA POLYMERASE ECF-TYPE SIGMA FACTO"/>
    <property type="match status" value="1"/>
</dbReference>
<protein>
    <submittedName>
        <fullName evidence="7">RNA polymerase sigma-70 factor, ECF subfamily</fullName>
    </submittedName>
</protein>